<reference evidence="1 2" key="1">
    <citation type="submission" date="2015-12" db="EMBL/GenBank/DDBJ databases">
        <title>The genome of Folsomia candida.</title>
        <authorList>
            <person name="Faddeeva A."/>
            <person name="Derks M.F."/>
            <person name="Anvar Y."/>
            <person name="Smit S."/>
            <person name="Van Straalen N."/>
            <person name="Roelofs D."/>
        </authorList>
    </citation>
    <scope>NUCLEOTIDE SEQUENCE [LARGE SCALE GENOMIC DNA]</scope>
    <source>
        <strain evidence="1 2">VU population</strain>
        <tissue evidence="1">Whole body</tissue>
    </source>
</reference>
<organism evidence="1 2">
    <name type="scientific">Folsomia candida</name>
    <name type="common">Springtail</name>
    <dbReference type="NCBI Taxonomy" id="158441"/>
    <lineage>
        <taxon>Eukaryota</taxon>
        <taxon>Metazoa</taxon>
        <taxon>Ecdysozoa</taxon>
        <taxon>Arthropoda</taxon>
        <taxon>Hexapoda</taxon>
        <taxon>Collembola</taxon>
        <taxon>Entomobryomorpha</taxon>
        <taxon>Isotomoidea</taxon>
        <taxon>Isotomidae</taxon>
        <taxon>Proisotominae</taxon>
        <taxon>Folsomia</taxon>
    </lineage>
</organism>
<evidence type="ECO:0000313" key="1">
    <source>
        <dbReference type="EMBL" id="OXA53689.1"/>
    </source>
</evidence>
<keyword evidence="2" id="KW-1185">Reference proteome</keyword>
<name>A0A226E8B4_FOLCA</name>
<dbReference type="EMBL" id="LNIX01000005">
    <property type="protein sequence ID" value="OXA53689.1"/>
    <property type="molecule type" value="Genomic_DNA"/>
</dbReference>
<comment type="caution">
    <text evidence="1">The sequence shown here is derived from an EMBL/GenBank/DDBJ whole genome shotgun (WGS) entry which is preliminary data.</text>
</comment>
<gene>
    <name evidence="1" type="ORF">Fcan01_10453</name>
</gene>
<dbReference type="AlphaFoldDB" id="A0A226E8B4"/>
<sequence>MALSCPLPPGGCTSHFNSIPDFCCAKRAFDERGVRNLINEFKRIFLYHDVQDEFGLIMNHRHFLLEENEILVETLKQDGNISVAFPWRVKDGEAHPTPNSEWDQHNLTRKEFIVPQTWKFYQDGSLIPYEFLASDSPQPELSRPFVAELFEVMRLHGVQDALGLRRLDGDRNEEAFEVTPEGRRVSITTMGRKPEEITAEMSTGAVGKVLWYFTKDGNTEEAMGCSRCGTCIFCWNFIAMPNEQVT</sequence>
<dbReference type="OrthoDB" id="2322999at2759"/>
<evidence type="ECO:0000313" key="2">
    <source>
        <dbReference type="Proteomes" id="UP000198287"/>
    </source>
</evidence>
<protein>
    <submittedName>
        <fullName evidence="1">Uncharacterized protein</fullName>
    </submittedName>
</protein>
<proteinExistence type="predicted"/>
<dbReference type="Proteomes" id="UP000198287">
    <property type="component" value="Unassembled WGS sequence"/>
</dbReference>
<accession>A0A226E8B4</accession>